<dbReference type="InterPro" id="IPR015943">
    <property type="entry name" value="WD40/YVTN_repeat-like_dom_sf"/>
</dbReference>
<keyword evidence="1" id="KW-0378">Hydrolase</keyword>
<dbReference type="InterPro" id="IPR029058">
    <property type="entry name" value="AB_hydrolase_fold"/>
</dbReference>
<organism evidence="3 4">
    <name type="scientific">Altererythrobacter xiamenensis</name>
    <dbReference type="NCBI Taxonomy" id="1316679"/>
    <lineage>
        <taxon>Bacteria</taxon>
        <taxon>Pseudomonadati</taxon>
        <taxon>Pseudomonadota</taxon>
        <taxon>Alphaproteobacteria</taxon>
        <taxon>Sphingomonadales</taxon>
        <taxon>Erythrobacteraceae</taxon>
        <taxon>Altererythrobacter</taxon>
    </lineage>
</organism>
<dbReference type="Gene3D" id="2.130.10.10">
    <property type="entry name" value="YVTN repeat-like/Quinoprotein amine dehydrogenase"/>
    <property type="match status" value="1"/>
</dbReference>
<dbReference type="GO" id="GO:0006508">
    <property type="term" value="P:proteolysis"/>
    <property type="evidence" value="ECO:0007669"/>
    <property type="project" value="InterPro"/>
</dbReference>
<dbReference type="Pfam" id="PF00326">
    <property type="entry name" value="Peptidase_S9"/>
    <property type="match status" value="1"/>
</dbReference>
<dbReference type="AlphaFoldDB" id="A0A1Y6F4C8"/>
<dbReference type="GO" id="GO:0004252">
    <property type="term" value="F:serine-type endopeptidase activity"/>
    <property type="evidence" value="ECO:0007669"/>
    <property type="project" value="TreeGrafter"/>
</dbReference>
<evidence type="ECO:0000256" key="1">
    <source>
        <dbReference type="ARBA" id="ARBA00022801"/>
    </source>
</evidence>
<name>A0A1Y6F4C8_9SPHN</name>
<keyword evidence="4" id="KW-1185">Reference proteome</keyword>
<dbReference type="SUPFAM" id="SSF82171">
    <property type="entry name" value="DPP6 N-terminal domain-like"/>
    <property type="match status" value="1"/>
</dbReference>
<reference evidence="4" key="1">
    <citation type="submission" date="2017-04" db="EMBL/GenBank/DDBJ databases">
        <authorList>
            <person name="Varghese N."/>
            <person name="Submissions S."/>
        </authorList>
    </citation>
    <scope>NUCLEOTIDE SEQUENCE [LARGE SCALE GENOMIC DNA]</scope>
</reference>
<dbReference type="Proteomes" id="UP000194420">
    <property type="component" value="Unassembled WGS sequence"/>
</dbReference>
<evidence type="ECO:0000313" key="3">
    <source>
        <dbReference type="EMBL" id="SMQ69735.1"/>
    </source>
</evidence>
<evidence type="ECO:0000313" key="4">
    <source>
        <dbReference type="Proteomes" id="UP000194420"/>
    </source>
</evidence>
<gene>
    <name evidence="3" type="ORF">SAMN06297468_1922</name>
</gene>
<sequence length="717" mass="78279">MRVMRWGCKGPSSSAFICHKRTVRYVPRNNKPLGDNFPMIRKVAFTATLFATASVAATAQARPMTPEDVAKLESVGAIAVSPDGSRVAYTTASLPDVTEGEENGTTTQELSLAWGPDQARAYLPEDVSPSAVHFSPDGQMVSFTWAKDKEDKAVWGVPVAGGAYRKLAAVEDADVSSYAWSPDGTMLYMLVGAASDETRTKESKAGFDAKVYEEEAKLNRLFAARFGESVDESPREIPVPGYVSAFEIAPDGRSAVIETAPTPQIDDNYTSKRVNVIDLSDGDIRTVVETPGKLDDVEYSPDGSQLSMIAGVDVNDPAATTLHLVDVSSGTYRALNEGAEEAAVDAEWLSDGRLAAVIHVGAQSRLRLYNPDGSVAEEIDPGELILTSLEAGGDTLAFSANSPRHPSELFVWNNNAFNRWTSHNPWLSEITFAPQRTMTYTARDGQEVEGILIEALGERPRTGFPTIMMVHGGPEAHYSNGWLTAYSMPGQVGAGQGYAVFHPNYRGSTAYGTAFSKQHTGNYTDPEFADIVDAKRALVAEGITDPDRTGITGGSYGGYASAWGATHDSAEYAAAVMFVGISNQVSKFGTTDIPYEMYNVHSRKWPWDDWQAMLEVSPIYHVDKAETPILIMHGEEDTRVDPSQSFELYRSIKVRKPDTPVRMVLYPGEPHGNRKAASRYDYNLRMMRWFDTYLKTGNRKAPLPAPRPELNLGGDDE</sequence>
<accession>A0A1Y6F4C8</accession>
<dbReference type="Gene3D" id="2.120.10.30">
    <property type="entry name" value="TolB, C-terminal domain"/>
    <property type="match status" value="1"/>
</dbReference>
<dbReference type="PANTHER" id="PTHR42776:SF27">
    <property type="entry name" value="DIPEPTIDYL PEPTIDASE FAMILY MEMBER 6"/>
    <property type="match status" value="1"/>
</dbReference>
<dbReference type="InterPro" id="IPR001375">
    <property type="entry name" value="Peptidase_S9_cat"/>
</dbReference>
<evidence type="ECO:0000259" key="2">
    <source>
        <dbReference type="Pfam" id="PF00326"/>
    </source>
</evidence>
<proteinExistence type="predicted"/>
<dbReference type="SUPFAM" id="SSF53474">
    <property type="entry name" value="alpha/beta-Hydrolases"/>
    <property type="match status" value="1"/>
</dbReference>
<keyword evidence="3" id="KW-0645">Protease</keyword>
<dbReference type="InterPro" id="IPR011042">
    <property type="entry name" value="6-blade_b-propeller_TolB-like"/>
</dbReference>
<keyword evidence="3" id="KW-0031">Aminopeptidase</keyword>
<feature type="domain" description="Peptidase S9 prolyl oligopeptidase catalytic" evidence="2">
    <location>
        <begin position="491"/>
        <end position="695"/>
    </location>
</feature>
<protein>
    <submittedName>
        <fullName evidence="3">Dipeptidyl aminopeptidase/acylaminoacyl peptidase</fullName>
    </submittedName>
</protein>
<dbReference type="Gene3D" id="3.40.50.1820">
    <property type="entry name" value="alpha/beta hydrolase"/>
    <property type="match status" value="1"/>
</dbReference>
<dbReference type="GO" id="GO:0004177">
    <property type="term" value="F:aminopeptidase activity"/>
    <property type="evidence" value="ECO:0007669"/>
    <property type="project" value="UniProtKB-KW"/>
</dbReference>
<dbReference type="EMBL" id="FXWG01000002">
    <property type="protein sequence ID" value="SMQ69735.1"/>
    <property type="molecule type" value="Genomic_DNA"/>
</dbReference>
<dbReference type="PANTHER" id="PTHR42776">
    <property type="entry name" value="SERINE PEPTIDASE S9 FAMILY MEMBER"/>
    <property type="match status" value="1"/>
</dbReference>